<evidence type="ECO:0000259" key="1">
    <source>
        <dbReference type="Pfam" id="PF17169"/>
    </source>
</evidence>
<protein>
    <submittedName>
        <fullName evidence="2">(African queen) hypothetical protein</fullName>
    </submittedName>
</protein>
<organism evidence="2 3">
    <name type="scientific">Danaus chrysippus</name>
    <name type="common">African queen</name>
    <dbReference type="NCBI Taxonomy" id="151541"/>
    <lineage>
        <taxon>Eukaryota</taxon>
        <taxon>Metazoa</taxon>
        <taxon>Ecdysozoa</taxon>
        <taxon>Arthropoda</taxon>
        <taxon>Hexapoda</taxon>
        <taxon>Insecta</taxon>
        <taxon>Pterygota</taxon>
        <taxon>Neoptera</taxon>
        <taxon>Endopterygota</taxon>
        <taxon>Lepidoptera</taxon>
        <taxon>Glossata</taxon>
        <taxon>Ditrysia</taxon>
        <taxon>Papilionoidea</taxon>
        <taxon>Nymphalidae</taxon>
        <taxon>Danainae</taxon>
        <taxon>Danaini</taxon>
        <taxon>Danaina</taxon>
        <taxon>Danaus</taxon>
        <taxon>Anosia</taxon>
    </lineage>
</organism>
<dbReference type="InterPro" id="IPR033393">
    <property type="entry name" value="NRBF2_MIT"/>
</dbReference>
<evidence type="ECO:0000313" key="3">
    <source>
        <dbReference type="Proteomes" id="UP000789524"/>
    </source>
</evidence>
<sequence>METHPLNLAHQQHRRAEAHLKYNRYDEAMQCHHNAAELLLDAMKSTTSSVALESITLQHSYHLKQKDLIKNKKEQYARVKKALDNIKLLSKDPELNFQDNNNILKLQVAIYKNLNESESLFNILISNNESKEKEVDINRDDVDGTKIVPTQESVIEELKILNQNLNSMTEQMVLQSELLKDENTILKERVSYLEKERLKFLNIQSQDVSIDRNEFSALSMLTEGFSKEPSQTESTGLSNKPFNILPFERVNQHPHFDLSALKDDNTG</sequence>
<dbReference type="Pfam" id="PF17169">
    <property type="entry name" value="NRBF2_MIT"/>
    <property type="match status" value="1"/>
</dbReference>
<keyword evidence="3" id="KW-1185">Reference proteome</keyword>
<dbReference type="OrthoDB" id="3694230at2759"/>
<dbReference type="PANTHER" id="PTHR14964">
    <property type="entry name" value="NUCLEAR RECEPTOR BINDING FACTOR 2"/>
    <property type="match status" value="1"/>
</dbReference>
<dbReference type="InterPro" id="IPR039679">
    <property type="entry name" value="NRBF2"/>
</dbReference>
<reference evidence="2" key="1">
    <citation type="submission" date="2021-09" db="EMBL/GenBank/DDBJ databases">
        <authorList>
            <person name="Martin H S."/>
        </authorList>
    </citation>
    <scope>NUCLEOTIDE SEQUENCE</scope>
</reference>
<name>A0A8J2VSE9_9NEOP</name>
<dbReference type="EMBL" id="CAKASE010000048">
    <property type="protein sequence ID" value="CAG9562521.1"/>
    <property type="molecule type" value="Genomic_DNA"/>
</dbReference>
<gene>
    <name evidence="2" type="ORF">DCHRY22_LOCUS3841</name>
</gene>
<accession>A0A8J2VSE9</accession>
<comment type="caution">
    <text evidence="2">The sequence shown here is derived from an EMBL/GenBank/DDBJ whole genome shotgun (WGS) entry which is preliminary data.</text>
</comment>
<dbReference type="Gene3D" id="1.20.58.80">
    <property type="entry name" value="Phosphotransferase system, lactose/cellobiose-type IIA subunit"/>
    <property type="match status" value="1"/>
</dbReference>
<proteinExistence type="predicted"/>
<dbReference type="SUPFAM" id="SSF140361">
    <property type="entry name" value="MIT domain-like"/>
    <property type="match status" value="1"/>
</dbReference>
<dbReference type="PANTHER" id="PTHR14964:SF2">
    <property type="entry name" value="NUCLEAR RECEPTOR-BINDING FACTOR 2"/>
    <property type="match status" value="1"/>
</dbReference>
<dbReference type="GO" id="GO:0006914">
    <property type="term" value="P:autophagy"/>
    <property type="evidence" value="ECO:0007669"/>
    <property type="project" value="InterPro"/>
</dbReference>
<feature type="domain" description="Nuclear receptor-binding factor 2 MIT" evidence="1">
    <location>
        <begin position="4"/>
        <end position="76"/>
    </location>
</feature>
<evidence type="ECO:0000313" key="2">
    <source>
        <dbReference type="EMBL" id="CAG9562521.1"/>
    </source>
</evidence>
<dbReference type="AlphaFoldDB" id="A0A8J2VSE9"/>
<dbReference type="Proteomes" id="UP000789524">
    <property type="component" value="Unassembled WGS sequence"/>
</dbReference>